<dbReference type="Gene3D" id="3.30.450.20">
    <property type="entry name" value="PAS domain"/>
    <property type="match status" value="2"/>
</dbReference>
<dbReference type="CDD" id="cd00130">
    <property type="entry name" value="PAS"/>
    <property type="match status" value="1"/>
</dbReference>
<keyword evidence="11" id="KW-1185">Reference proteome</keyword>
<dbReference type="GO" id="GO:0000155">
    <property type="term" value="F:phosphorelay sensor kinase activity"/>
    <property type="evidence" value="ECO:0007669"/>
    <property type="project" value="InterPro"/>
</dbReference>
<dbReference type="Gene3D" id="1.10.287.130">
    <property type="match status" value="1"/>
</dbReference>
<dbReference type="OrthoDB" id="9764438at2"/>
<evidence type="ECO:0000313" key="10">
    <source>
        <dbReference type="EMBL" id="OUD10489.1"/>
    </source>
</evidence>
<proteinExistence type="predicted"/>
<dbReference type="Pfam" id="PF12860">
    <property type="entry name" value="PAS_7"/>
    <property type="match status" value="2"/>
</dbReference>
<dbReference type="SMART" id="SM00388">
    <property type="entry name" value="HisKA"/>
    <property type="match status" value="1"/>
</dbReference>
<dbReference type="InterPro" id="IPR036097">
    <property type="entry name" value="HisK_dim/P_sf"/>
</dbReference>
<dbReference type="PANTHER" id="PTHR43047:SF9">
    <property type="entry name" value="HISTIDINE KINASE"/>
    <property type="match status" value="1"/>
</dbReference>
<evidence type="ECO:0000259" key="9">
    <source>
        <dbReference type="PROSITE" id="PS50110"/>
    </source>
</evidence>
<dbReference type="InterPro" id="IPR004358">
    <property type="entry name" value="Sig_transdc_His_kin-like_C"/>
</dbReference>
<dbReference type="CDD" id="cd00075">
    <property type="entry name" value="HATPase"/>
    <property type="match status" value="1"/>
</dbReference>
<dbReference type="PROSITE" id="PS50110">
    <property type="entry name" value="RESPONSE_REGULATORY"/>
    <property type="match status" value="1"/>
</dbReference>
<dbReference type="Pfam" id="PF00072">
    <property type="entry name" value="Response_reg"/>
    <property type="match status" value="1"/>
</dbReference>
<dbReference type="Pfam" id="PF00512">
    <property type="entry name" value="HisKA"/>
    <property type="match status" value="1"/>
</dbReference>
<dbReference type="Gene3D" id="3.30.565.10">
    <property type="entry name" value="Histidine kinase-like ATPase, C-terminal domain"/>
    <property type="match status" value="1"/>
</dbReference>
<comment type="caution">
    <text evidence="10">The sequence shown here is derived from an EMBL/GenBank/DDBJ whole genome shotgun (WGS) entry which is preliminary data.</text>
</comment>
<dbReference type="AlphaFoldDB" id="A0A251X182"/>
<dbReference type="SMART" id="SM00387">
    <property type="entry name" value="HATPase_c"/>
    <property type="match status" value="1"/>
</dbReference>
<dbReference type="FunFam" id="3.30.565.10:FF:000049">
    <property type="entry name" value="Two-component sensor histidine kinase"/>
    <property type="match status" value="1"/>
</dbReference>
<dbReference type="InterPro" id="IPR005467">
    <property type="entry name" value="His_kinase_dom"/>
</dbReference>
<evidence type="ECO:0000256" key="2">
    <source>
        <dbReference type="ARBA" id="ARBA00012438"/>
    </source>
</evidence>
<evidence type="ECO:0000256" key="5">
    <source>
        <dbReference type="ARBA" id="ARBA00022777"/>
    </source>
</evidence>
<dbReference type="CDD" id="cd00156">
    <property type="entry name" value="REC"/>
    <property type="match status" value="1"/>
</dbReference>
<dbReference type="SUPFAM" id="SSF55874">
    <property type="entry name" value="ATPase domain of HSP90 chaperone/DNA topoisomerase II/histidine kinase"/>
    <property type="match status" value="1"/>
</dbReference>
<dbReference type="CDD" id="cd00082">
    <property type="entry name" value="HisKA"/>
    <property type="match status" value="1"/>
</dbReference>
<dbReference type="SUPFAM" id="SSF55785">
    <property type="entry name" value="PYP-like sensor domain (PAS domain)"/>
    <property type="match status" value="1"/>
</dbReference>
<organism evidence="10 11">
    <name type="scientific">Marivivens niveibacter</name>
    <dbReference type="NCBI Taxonomy" id="1930667"/>
    <lineage>
        <taxon>Bacteria</taxon>
        <taxon>Pseudomonadati</taxon>
        <taxon>Pseudomonadota</taxon>
        <taxon>Alphaproteobacteria</taxon>
        <taxon>Rhodobacterales</taxon>
        <taxon>Paracoccaceae</taxon>
        <taxon>Marivivens group</taxon>
        <taxon>Marivivens</taxon>
    </lineage>
</organism>
<evidence type="ECO:0000256" key="1">
    <source>
        <dbReference type="ARBA" id="ARBA00000085"/>
    </source>
</evidence>
<gene>
    <name evidence="10" type="ORF">BVC71_03040</name>
</gene>
<name>A0A251X182_9RHOB</name>
<evidence type="ECO:0000256" key="4">
    <source>
        <dbReference type="ARBA" id="ARBA00022679"/>
    </source>
</evidence>
<dbReference type="PRINTS" id="PR00344">
    <property type="entry name" value="BCTRLSENSOR"/>
</dbReference>
<dbReference type="InterPro" id="IPR003661">
    <property type="entry name" value="HisK_dim/P_dom"/>
</dbReference>
<dbReference type="Proteomes" id="UP000194664">
    <property type="component" value="Unassembled WGS sequence"/>
</dbReference>
<dbReference type="SMART" id="SM00448">
    <property type="entry name" value="REC"/>
    <property type="match status" value="1"/>
</dbReference>
<evidence type="ECO:0000256" key="6">
    <source>
        <dbReference type="PROSITE-ProRule" id="PRU00169"/>
    </source>
</evidence>
<accession>A0A251X182</accession>
<reference evidence="10 11" key="1">
    <citation type="submission" date="2016-12" db="EMBL/GenBank/DDBJ databases">
        <title>The draft genome sequence of HSLHS2.</title>
        <authorList>
            <person name="Hu D."/>
            <person name="Wang L."/>
            <person name="Shao Z."/>
        </authorList>
    </citation>
    <scope>NUCLEOTIDE SEQUENCE [LARGE SCALE GENOMIC DNA]</scope>
    <source>
        <strain evidence="10">MCCC 1A06712</strain>
    </source>
</reference>
<keyword evidence="4" id="KW-0808">Transferase</keyword>
<protein>
    <recommendedName>
        <fullName evidence="2">histidine kinase</fullName>
        <ecNumber evidence="2">2.7.13.3</ecNumber>
    </recommendedName>
</protein>
<dbReference type="Pfam" id="PF02518">
    <property type="entry name" value="HATPase_c"/>
    <property type="match status" value="1"/>
</dbReference>
<dbReference type="EC" id="2.7.13.3" evidence="2"/>
<feature type="coiled-coil region" evidence="7">
    <location>
        <begin position="56"/>
        <end position="93"/>
    </location>
</feature>
<keyword evidence="3 6" id="KW-0597">Phosphoprotein</keyword>
<dbReference type="SUPFAM" id="SSF47384">
    <property type="entry name" value="Homodimeric domain of signal transducing histidine kinase"/>
    <property type="match status" value="1"/>
</dbReference>
<dbReference type="RefSeq" id="WP_086450139.1">
    <property type="nucleotide sequence ID" value="NZ_MSPP01000001.1"/>
</dbReference>
<dbReference type="EMBL" id="MSPP01000001">
    <property type="protein sequence ID" value="OUD10489.1"/>
    <property type="molecule type" value="Genomic_DNA"/>
</dbReference>
<feature type="domain" description="Histidine kinase" evidence="8">
    <location>
        <begin position="379"/>
        <end position="590"/>
    </location>
</feature>
<dbReference type="PROSITE" id="PS50109">
    <property type="entry name" value="HIS_KIN"/>
    <property type="match status" value="1"/>
</dbReference>
<dbReference type="SUPFAM" id="SSF52172">
    <property type="entry name" value="CheY-like"/>
    <property type="match status" value="1"/>
</dbReference>
<keyword evidence="7" id="KW-0175">Coiled coil</keyword>
<feature type="modified residue" description="4-aspartylphosphate" evidence="6">
    <location>
        <position position="664"/>
    </location>
</feature>
<evidence type="ECO:0000256" key="7">
    <source>
        <dbReference type="SAM" id="Coils"/>
    </source>
</evidence>
<dbReference type="InterPro" id="IPR003594">
    <property type="entry name" value="HATPase_dom"/>
</dbReference>
<dbReference type="GO" id="GO:0005886">
    <property type="term" value="C:plasma membrane"/>
    <property type="evidence" value="ECO:0007669"/>
    <property type="project" value="TreeGrafter"/>
</dbReference>
<dbReference type="InterPro" id="IPR036890">
    <property type="entry name" value="HATPase_C_sf"/>
</dbReference>
<feature type="domain" description="Response regulatory" evidence="9">
    <location>
        <begin position="613"/>
        <end position="729"/>
    </location>
</feature>
<dbReference type="InterPro" id="IPR035965">
    <property type="entry name" value="PAS-like_dom_sf"/>
</dbReference>
<evidence type="ECO:0000256" key="3">
    <source>
        <dbReference type="ARBA" id="ARBA00022553"/>
    </source>
</evidence>
<dbReference type="InterPro" id="IPR001789">
    <property type="entry name" value="Sig_transdc_resp-reg_receiver"/>
</dbReference>
<dbReference type="InterPro" id="IPR000014">
    <property type="entry name" value="PAS"/>
</dbReference>
<dbReference type="Gene3D" id="3.40.50.2300">
    <property type="match status" value="1"/>
</dbReference>
<sequence length="740" mass="82683">MSLVNPEDSLERQNEKLLNIAQALMKRVEQKSEHTGLAYQQFERAALLETQVRERTIELERTLDLLQESNARLETANAETEAARTNLAEAIETVNDGFALFDPDEKLVLFNSRFCRDMHDVMSNLTEGLSFGDYVDMVAHSKALALPADQTRAQWSAERMALHSESHVVFNVAVRWGRWIQVSEHRTARGGTVILQTDVTEIMQNEREERNKLRDQQARTLQATLDHLDQGICIFDHTLALVGWNTNVEGLLSLPPRRAVHRLQFHELLDSFDDGVKYSDGQSVSRLIKWAKQRQRRRPLKFEATRKDGRTLRVFCQEMPDRGFVISFTDVTAEVDAARAMAEINERLEQGVRDRTAELGVALAEAERANASKSRFVAAASHDLLQPLSAAKLFMSSLSDRLSDDASRGVLAKAETALFSVEKIIEALLDISRLDAGKATFKVQPVRLSAILEPLRDELTPTAAAKGLELRMVTADLTVMSDPAYLRRIVQNLMENAIKYTDQGRILVGVRRYGKSARIEVWDTGRGIAEEDQKAIFQEFERRDGPADNTGLGLGLAIVERAAAGLGHPLGIWSQPDVGSCFSLNVPLCDVSKHPETPLETPRTWGKELTGQVLLLVENDIPLSAAITLMVEEHGAEVLIAHSAEEALDLLEEIQLIPDGLLLDYQLGSGMSGVEFYRTFTKRYGKVKAAILSANRSTELQRECREIDIPLLAKPLDKHKLFELLVYDLPARARNADGGL</sequence>
<dbReference type="GO" id="GO:0009927">
    <property type="term" value="F:histidine phosphotransfer kinase activity"/>
    <property type="evidence" value="ECO:0007669"/>
    <property type="project" value="TreeGrafter"/>
</dbReference>
<evidence type="ECO:0000313" key="11">
    <source>
        <dbReference type="Proteomes" id="UP000194664"/>
    </source>
</evidence>
<dbReference type="PANTHER" id="PTHR43047">
    <property type="entry name" value="TWO-COMPONENT HISTIDINE PROTEIN KINASE"/>
    <property type="match status" value="1"/>
</dbReference>
<comment type="catalytic activity">
    <reaction evidence="1">
        <text>ATP + protein L-histidine = ADP + protein N-phospho-L-histidine.</text>
        <dbReference type="EC" id="2.7.13.3"/>
    </reaction>
</comment>
<evidence type="ECO:0000259" key="8">
    <source>
        <dbReference type="PROSITE" id="PS50109"/>
    </source>
</evidence>
<keyword evidence="5 10" id="KW-0418">Kinase</keyword>
<dbReference type="InterPro" id="IPR011006">
    <property type="entry name" value="CheY-like_superfamily"/>
</dbReference>